<feature type="domain" description="ATP-dependent DNA ligase family profile" evidence="8">
    <location>
        <begin position="95"/>
        <end position="189"/>
    </location>
</feature>
<dbReference type="GO" id="GO:0005524">
    <property type="term" value="F:ATP binding"/>
    <property type="evidence" value="ECO:0007669"/>
    <property type="project" value="InterPro"/>
</dbReference>
<dbReference type="Proteomes" id="UP000503037">
    <property type="component" value="Segment"/>
</dbReference>
<dbReference type="EMBL" id="MT345684">
    <property type="protein sequence ID" value="QJI53380.1"/>
    <property type="molecule type" value="Genomic_DNA"/>
</dbReference>
<proteinExistence type="inferred from homology"/>
<dbReference type="SUPFAM" id="SSF50249">
    <property type="entry name" value="Nucleic acid-binding proteins"/>
    <property type="match status" value="1"/>
</dbReference>
<dbReference type="PROSITE" id="PS50160">
    <property type="entry name" value="DNA_LIGASE_A3"/>
    <property type="match status" value="1"/>
</dbReference>
<evidence type="ECO:0000256" key="2">
    <source>
        <dbReference type="ARBA" id="ARBA00007572"/>
    </source>
</evidence>
<sequence>MKPMLACDADLTKVTWPMLGMPKIDGVRALNIDGKLVARSGKPFKNRENTYFFSTEVLEGFDGEMVAGGITDPNLCSYTTSAMNTIDGEVQCDWYLFDYFGPQVAPTAKYEERLNTLHSIVAKLRKDYPVQSTRISVVPVKILNNQEEAEQYFADNLAQGFEGTILRNPKGPYKLGRCTAREANYLRVKAFADAEIKVHFVQEGRTNLNELKRGNFGQAERSTNADNMVPNGMVGTITGELLQDIVVKDEVFLHKGTVIEIAPGRLTHDERVKYMQDPALMCGKIAKFQYFPIGMKDKLRFPTFQCFRDENDL</sequence>
<name>A0A6M3YNI1_9CAUD</name>
<dbReference type="Pfam" id="PF01068">
    <property type="entry name" value="DNA_ligase_A_M"/>
    <property type="match status" value="1"/>
</dbReference>
<dbReference type="GO" id="GO:0006310">
    <property type="term" value="P:DNA recombination"/>
    <property type="evidence" value="ECO:0007669"/>
    <property type="project" value="InterPro"/>
</dbReference>
<dbReference type="InterPro" id="IPR012310">
    <property type="entry name" value="DNA_ligase_ATP-dep_cent"/>
</dbReference>
<dbReference type="Gene3D" id="2.40.50.140">
    <property type="entry name" value="Nucleic acid-binding proteins"/>
    <property type="match status" value="1"/>
</dbReference>
<evidence type="ECO:0000256" key="7">
    <source>
        <dbReference type="ARBA" id="ARBA00023204"/>
    </source>
</evidence>
<keyword evidence="10" id="KW-1185">Reference proteome</keyword>
<dbReference type="Gene3D" id="3.30.1490.70">
    <property type="match status" value="1"/>
</dbReference>
<reference evidence="10" key="1">
    <citation type="submission" date="2020-04" db="EMBL/GenBank/DDBJ databases">
        <authorList>
            <person name="Ma R."/>
            <person name="Lai J."/>
            <person name="Yang Y."/>
            <person name="Jiao N."/>
            <person name="Zhang R."/>
        </authorList>
    </citation>
    <scope>NUCLEOTIDE SEQUENCE [LARGE SCALE GENOMIC DNA]</scope>
</reference>
<dbReference type="GO" id="GO:0006260">
    <property type="term" value="P:DNA replication"/>
    <property type="evidence" value="ECO:0007669"/>
    <property type="project" value="UniProtKB-KW"/>
</dbReference>
<comment type="similarity">
    <text evidence="2">Belongs to the ATP-dependent DNA ligase family.</text>
</comment>
<dbReference type="PANTHER" id="PTHR47810">
    <property type="entry name" value="DNA LIGASE"/>
    <property type="match status" value="1"/>
</dbReference>
<evidence type="ECO:0000259" key="8">
    <source>
        <dbReference type="PROSITE" id="PS50160"/>
    </source>
</evidence>
<keyword evidence="5" id="KW-0235">DNA replication</keyword>
<evidence type="ECO:0000313" key="10">
    <source>
        <dbReference type="Proteomes" id="UP000503037"/>
    </source>
</evidence>
<dbReference type="Gene3D" id="3.30.470.30">
    <property type="entry name" value="DNA ligase/mRNA capping enzyme"/>
    <property type="match status" value="1"/>
</dbReference>
<dbReference type="InterPro" id="IPR012340">
    <property type="entry name" value="NA-bd_OB-fold"/>
</dbReference>
<evidence type="ECO:0000256" key="5">
    <source>
        <dbReference type="ARBA" id="ARBA00022705"/>
    </source>
</evidence>
<accession>A0A6M3YNI1</accession>
<keyword evidence="6" id="KW-0227">DNA damage</keyword>
<comment type="cofactor">
    <cofactor evidence="1">
        <name>a divalent metal cation</name>
        <dbReference type="ChEBI" id="CHEBI:60240"/>
    </cofactor>
</comment>
<dbReference type="PANTHER" id="PTHR47810:SF1">
    <property type="entry name" value="DNA LIGASE B"/>
    <property type="match status" value="1"/>
</dbReference>
<dbReference type="GO" id="GO:0006281">
    <property type="term" value="P:DNA repair"/>
    <property type="evidence" value="ECO:0007669"/>
    <property type="project" value="UniProtKB-KW"/>
</dbReference>
<dbReference type="InterPro" id="IPR050326">
    <property type="entry name" value="NAD_dep_DNA_ligaseB"/>
</dbReference>
<dbReference type="SUPFAM" id="SSF56091">
    <property type="entry name" value="DNA ligase/mRNA capping enzyme, catalytic domain"/>
    <property type="match status" value="1"/>
</dbReference>
<keyword evidence="4 9" id="KW-0436">Ligase</keyword>
<evidence type="ECO:0000256" key="4">
    <source>
        <dbReference type="ARBA" id="ARBA00022598"/>
    </source>
</evidence>
<evidence type="ECO:0000256" key="3">
    <source>
        <dbReference type="ARBA" id="ARBA00013308"/>
    </source>
</evidence>
<dbReference type="GO" id="GO:0003910">
    <property type="term" value="F:DNA ligase (ATP) activity"/>
    <property type="evidence" value="ECO:0007669"/>
    <property type="project" value="InterPro"/>
</dbReference>
<evidence type="ECO:0000256" key="1">
    <source>
        <dbReference type="ARBA" id="ARBA00001968"/>
    </source>
</evidence>
<keyword evidence="7" id="KW-0234">DNA repair</keyword>
<protein>
    <recommendedName>
        <fullName evidence="3">DNA ligase</fullName>
    </recommendedName>
</protein>
<evidence type="ECO:0000313" key="9">
    <source>
        <dbReference type="EMBL" id="QJI53380.1"/>
    </source>
</evidence>
<gene>
    <name evidence="9" type="ORF">vBAcoSR7M_58</name>
</gene>
<organism evidence="9 10">
    <name type="scientific">Alteromonas phage vB_AcoS-R7M</name>
    <dbReference type="NCBI Taxonomy" id="2729541"/>
    <lineage>
        <taxon>Viruses</taxon>
        <taxon>Duplodnaviria</taxon>
        <taxon>Heunggongvirae</taxon>
        <taxon>Uroviricota</taxon>
        <taxon>Caudoviricetes</taxon>
        <taxon>Queuovirinae</taxon>
        <taxon>Amoyvirus</taxon>
        <taxon>Amoyvirus R7M</taxon>
    </lineage>
</organism>
<evidence type="ECO:0000256" key="6">
    <source>
        <dbReference type="ARBA" id="ARBA00022763"/>
    </source>
</evidence>